<accession>A0A1H6V879</accession>
<organism evidence="1 2">
    <name type="scientific">Myroides marinus</name>
    <dbReference type="NCBI Taxonomy" id="703342"/>
    <lineage>
        <taxon>Bacteria</taxon>
        <taxon>Pseudomonadati</taxon>
        <taxon>Bacteroidota</taxon>
        <taxon>Flavobacteriia</taxon>
        <taxon>Flavobacteriales</taxon>
        <taxon>Flavobacteriaceae</taxon>
        <taxon>Myroides</taxon>
    </lineage>
</organism>
<evidence type="ECO:0000313" key="2">
    <source>
        <dbReference type="Proteomes" id="UP000183077"/>
    </source>
</evidence>
<proteinExistence type="predicted"/>
<reference evidence="1 2" key="1">
    <citation type="submission" date="2016-10" db="EMBL/GenBank/DDBJ databases">
        <authorList>
            <person name="de Groot N.N."/>
        </authorList>
    </citation>
    <scope>NUCLEOTIDE SEQUENCE [LARGE SCALE GENOMIC DNA]</scope>
    <source>
        <strain evidence="1 2">DSM 23048</strain>
    </source>
</reference>
<dbReference type="EMBL" id="FNYS01000009">
    <property type="protein sequence ID" value="SEJ00839.1"/>
    <property type="molecule type" value="Genomic_DNA"/>
</dbReference>
<name>A0A1H6V879_9FLAO</name>
<evidence type="ECO:0000313" key="1">
    <source>
        <dbReference type="EMBL" id="SEJ00839.1"/>
    </source>
</evidence>
<dbReference type="AlphaFoldDB" id="A0A1H6V879"/>
<dbReference type="Proteomes" id="UP000183077">
    <property type="component" value="Unassembled WGS sequence"/>
</dbReference>
<sequence length="57" mass="6619">MGLLIHLAYPLTIIKYANYLTDSQHSSHQKFISTLYIKLYIYPKINTPPSLPSLHLF</sequence>
<protein>
    <submittedName>
        <fullName evidence="1">Uncharacterized protein</fullName>
    </submittedName>
</protein>
<gene>
    <name evidence="1" type="ORF">SAMN04488018_10943</name>
</gene>